<dbReference type="AlphaFoldDB" id="M7CTV7"/>
<sequence length="354" mass="37983">MTGKVLVVLAAVASSVAATSIFLASDNEGAFDWTTPESGGTSATVIHQASNQSAAHPSSAVKQQPAPSPLGFALANAAEQYEQTVKYPPWSVPLTPAQADAYQGNRYEPVSLPLGDNGSFTVILDQYRFTRGDPILVAASIEGPQVISDKVTATLEAQPDRKEVATAALDRTGSGYFEGTVDSDHSPGEYHLIVEAHIDGKPVRHASTLTIEPDLGDFKGLGTPYVSNNNLVIPLSFAPDHTGYYALSAQLYNGDNPIAQLQEEQQMGTGTHTFKLRAHGTVLANQSLSGQLQLRHIQLRHLPDKPGDRTHYAFGPDKGYRFSPPDLDQLTDTPAANPESEQRAVLLKQLADKF</sequence>
<dbReference type="PATRIC" id="fig|1288826.3.peg.1376"/>
<proteinExistence type="predicted"/>
<organism evidence="2 3">
    <name type="scientific">Marinobacter santoriniensis NKSG1</name>
    <dbReference type="NCBI Taxonomy" id="1288826"/>
    <lineage>
        <taxon>Bacteria</taxon>
        <taxon>Pseudomonadati</taxon>
        <taxon>Pseudomonadota</taxon>
        <taxon>Gammaproteobacteria</taxon>
        <taxon>Pseudomonadales</taxon>
        <taxon>Marinobacteraceae</taxon>
        <taxon>Marinobacter</taxon>
    </lineage>
</organism>
<evidence type="ECO:0000313" key="2">
    <source>
        <dbReference type="EMBL" id="EMP55610.1"/>
    </source>
</evidence>
<name>M7CTV7_9GAMM</name>
<evidence type="ECO:0000256" key="1">
    <source>
        <dbReference type="SAM" id="SignalP"/>
    </source>
</evidence>
<gene>
    <name evidence="2" type="ORF">MSNKSG1_07063</name>
</gene>
<dbReference type="STRING" id="1288826.MSNKSG1_07063"/>
<accession>M7CTV7</accession>
<keyword evidence="3" id="KW-1185">Reference proteome</keyword>
<feature type="chain" id="PRO_5004080881" evidence="1">
    <location>
        <begin position="25"/>
        <end position="354"/>
    </location>
</feature>
<feature type="signal peptide" evidence="1">
    <location>
        <begin position="1"/>
        <end position="24"/>
    </location>
</feature>
<dbReference type="Proteomes" id="UP000011960">
    <property type="component" value="Unassembled WGS sequence"/>
</dbReference>
<evidence type="ECO:0000313" key="3">
    <source>
        <dbReference type="Proteomes" id="UP000011960"/>
    </source>
</evidence>
<dbReference type="EMBL" id="APAT01000015">
    <property type="protein sequence ID" value="EMP55610.1"/>
    <property type="molecule type" value="Genomic_DNA"/>
</dbReference>
<dbReference type="RefSeq" id="WP_008938557.1">
    <property type="nucleotide sequence ID" value="NZ_APAT01000015.1"/>
</dbReference>
<comment type="caution">
    <text evidence="2">The sequence shown here is derived from an EMBL/GenBank/DDBJ whole genome shotgun (WGS) entry which is preliminary data.</text>
</comment>
<keyword evidence="1" id="KW-0732">Signal</keyword>
<protein>
    <submittedName>
        <fullName evidence="2">Uncharacterized protein</fullName>
    </submittedName>
</protein>
<dbReference type="OrthoDB" id="6358017at2"/>
<reference evidence="2 3" key="1">
    <citation type="journal article" date="2013" name="Genome Announc.">
        <title>Genome Sequence of Hydrothermal Arsenic-Respiring Bacterium Marinobacter santoriniensis NKSG1T.</title>
        <authorList>
            <person name="Handley K.M."/>
            <person name="Upton M."/>
            <person name="Beatson S.A."/>
            <person name="Hery M."/>
            <person name="Lloyd J.R."/>
        </authorList>
    </citation>
    <scope>NUCLEOTIDE SEQUENCE [LARGE SCALE GENOMIC DNA]</scope>
    <source>
        <strain evidence="2 3">NKSG1</strain>
    </source>
</reference>
<dbReference type="eggNOG" id="ENOG503369U">
    <property type="taxonomic scope" value="Bacteria"/>
</dbReference>